<dbReference type="EMBL" id="GEDC01010216">
    <property type="protein sequence ID" value="JAS27082.1"/>
    <property type="molecule type" value="Transcribed_RNA"/>
</dbReference>
<evidence type="ECO:0000256" key="1">
    <source>
        <dbReference type="SAM" id="Phobius"/>
    </source>
</evidence>
<feature type="non-terminal residue" evidence="2">
    <location>
        <position position="1"/>
    </location>
</feature>
<keyword evidence="1" id="KW-0812">Transmembrane</keyword>
<dbReference type="AlphaFoldDB" id="A0A1B6DN67"/>
<protein>
    <submittedName>
        <fullName evidence="2">Uncharacterized protein</fullName>
    </submittedName>
</protein>
<organism evidence="2">
    <name type="scientific">Clastoptera arizonana</name>
    <name type="common">Arizona spittle bug</name>
    <dbReference type="NCBI Taxonomy" id="38151"/>
    <lineage>
        <taxon>Eukaryota</taxon>
        <taxon>Metazoa</taxon>
        <taxon>Ecdysozoa</taxon>
        <taxon>Arthropoda</taxon>
        <taxon>Hexapoda</taxon>
        <taxon>Insecta</taxon>
        <taxon>Pterygota</taxon>
        <taxon>Neoptera</taxon>
        <taxon>Paraneoptera</taxon>
        <taxon>Hemiptera</taxon>
        <taxon>Auchenorrhyncha</taxon>
        <taxon>Cercopoidea</taxon>
        <taxon>Clastopteridae</taxon>
        <taxon>Clastoptera</taxon>
    </lineage>
</organism>
<feature type="transmembrane region" description="Helical" evidence="1">
    <location>
        <begin position="27"/>
        <end position="49"/>
    </location>
</feature>
<gene>
    <name evidence="2" type="ORF">g.45264</name>
</gene>
<evidence type="ECO:0000313" key="2">
    <source>
        <dbReference type="EMBL" id="JAS27082.1"/>
    </source>
</evidence>
<name>A0A1B6DN67_9HEMI</name>
<sequence>FIQFKNVCLIVMQPITLVDAKMSPPSYILSLSFCTVCFGLDLTINFIGLDRKIVEQLKNPKPEARFQLLVDLYRYYTNQHEICTMIDKGRKEEATRILANISIGEPKMIETHYEDDNLVEVFNWIEDDIEELRCTIGGIEYDWRSISNIVKKIKKTNITSL</sequence>
<keyword evidence="1" id="KW-0472">Membrane</keyword>
<accession>A0A1B6DN67</accession>
<proteinExistence type="predicted"/>
<keyword evidence="1" id="KW-1133">Transmembrane helix</keyword>
<reference evidence="2" key="1">
    <citation type="submission" date="2015-12" db="EMBL/GenBank/DDBJ databases">
        <title>De novo transcriptome assembly of four potential Pierce s Disease insect vectors from Arizona vineyards.</title>
        <authorList>
            <person name="Tassone E.E."/>
        </authorList>
    </citation>
    <scope>NUCLEOTIDE SEQUENCE</scope>
</reference>